<comment type="caution">
    <text evidence="1">The sequence shown here is derived from an EMBL/GenBank/DDBJ whole genome shotgun (WGS) entry which is preliminary data.</text>
</comment>
<protein>
    <submittedName>
        <fullName evidence="1">Uncharacterized protein</fullName>
    </submittedName>
</protein>
<name>A0A5B2W496_9BACT</name>
<keyword evidence="2" id="KW-1185">Reference proteome</keyword>
<dbReference type="Proteomes" id="UP000324611">
    <property type="component" value="Unassembled WGS sequence"/>
</dbReference>
<gene>
    <name evidence="1" type="ORF">F0L74_06015</name>
</gene>
<organism evidence="1 2">
    <name type="scientific">Chitinophaga agrisoli</name>
    <dbReference type="NCBI Taxonomy" id="2607653"/>
    <lineage>
        <taxon>Bacteria</taxon>
        <taxon>Pseudomonadati</taxon>
        <taxon>Bacteroidota</taxon>
        <taxon>Chitinophagia</taxon>
        <taxon>Chitinophagales</taxon>
        <taxon>Chitinophagaceae</taxon>
        <taxon>Chitinophaga</taxon>
    </lineage>
</organism>
<dbReference type="RefSeq" id="WP_149836902.1">
    <property type="nucleotide sequence ID" value="NZ_VUOC01000001.1"/>
</dbReference>
<sequence length="138" mass="15784">MNRNTKTTLSELRIGDRFHFLKDFAVWQIIEKTRTHVAVNQPKPGTEIAAFIHRHHELKKGKTEVIFMRHTELQPGERGLFQDLKPGNVFGLPNDFIKEYVVTEDGKHAVGINTLDESGVRNIHATDAVVFIRSNEIL</sequence>
<dbReference type="EMBL" id="VUOC01000001">
    <property type="protein sequence ID" value="KAA2245512.1"/>
    <property type="molecule type" value="Genomic_DNA"/>
</dbReference>
<proteinExistence type="predicted"/>
<reference evidence="1 2" key="1">
    <citation type="submission" date="2019-09" db="EMBL/GenBank/DDBJ databases">
        <title>Chitinophaga ginsengihumi sp. nov., isolated from soil of ginseng rhizosphere.</title>
        <authorList>
            <person name="Lee J."/>
        </authorList>
    </citation>
    <scope>NUCLEOTIDE SEQUENCE [LARGE SCALE GENOMIC DNA]</scope>
    <source>
        <strain evidence="1 2">BN140078</strain>
    </source>
</reference>
<dbReference type="AlphaFoldDB" id="A0A5B2W496"/>
<evidence type="ECO:0000313" key="2">
    <source>
        <dbReference type="Proteomes" id="UP000324611"/>
    </source>
</evidence>
<accession>A0A5B2W496</accession>
<evidence type="ECO:0000313" key="1">
    <source>
        <dbReference type="EMBL" id="KAA2245512.1"/>
    </source>
</evidence>
<reference evidence="1 2" key="2">
    <citation type="submission" date="2019-09" db="EMBL/GenBank/DDBJ databases">
        <authorList>
            <person name="Jin C."/>
        </authorList>
    </citation>
    <scope>NUCLEOTIDE SEQUENCE [LARGE SCALE GENOMIC DNA]</scope>
    <source>
        <strain evidence="1 2">BN140078</strain>
    </source>
</reference>